<dbReference type="GO" id="GO:0042981">
    <property type="term" value="P:regulation of apoptotic process"/>
    <property type="evidence" value="ECO:0007669"/>
    <property type="project" value="InterPro"/>
</dbReference>
<protein>
    <recommendedName>
        <fullName evidence="2">CARD domain-containing protein</fullName>
    </recommendedName>
</protein>
<dbReference type="AlphaFoldDB" id="E2B0Z9"/>
<dbReference type="Proteomes" id="UP000000311">
    <property type="component" value="Unassembled WGS sequence"/>
</dbReference>
<name>E2B0Z9_CAMFO</name>
<sequence length="71" mass="8239">PRYVGDIQMSHIYTPRRAKRALNIAKRTIQNQQKKIKALKQSQRRLVTRLKTMEGLIGHLKQKDLLSEATA</sequence>
<dbReference type="PROSITE" id="PS50209">
    <property type="entry name" value="CARD"/>
    <property type="match status" value="1"/>
</dbReference>
<dbReference type="InterPro" id="IPR001315">
    <property type="entry name" value="CARD"/>
</dbReference>
<accession>E2B0Z9</accession>
<evidence type="ECO:0000313" key="4">
    <source>
        <dbReference type="Proteomes" id="UP000000311"/>
    </source>
</evidence>
<organism evidence="4">
    <name type="scientific">Camponotus floridanus</name>
    <name type="common">Florida carpenter ant</name>
    <dbReference type="NCBI Taxonomy" id="104421"/>
    <lineage>
        <taxon>Eukaryota</taxon>
        <taxon>Metazoa</taxon>
        <taxon>Ecdysozoa</taxon>
        <taxon>Arthropoda</taxon>
        <taxon>Hexapoda</taxon>
        <taxon>Insecta</taxon>
        <taxon>Pterygota</taxon>
        <taxon>Neoptera</taxon>
        <taxon>Endopterygota</taxon>
        <taxon>Hymenoptera</taxon>
        <taxon>Apocrita</taxon>
        <taxon>Aculeata</taxon>
        <taxon>Formicoidea</taxon>
        <taxon>Formicidae</taxon>
        <taxon>Formicinae</taxon>
        <taxon>Camponotus</taxon>
    </lineage>
</organism>
<reference evidence="3 4" key="1">
    <citation type="journal article" date="2010" name="Science">
        <title>Genomic comparison of the ants Camponotus floridanus and Harpegnathos saltator.</title>
        <authorList>
            <person name="Bonasio R."/>
            <person name="Zhang G."/>
            <person name="Ye C."/>
            <person name="Mutti N.S."/>
            <person name="Fang X."/>
            <person name="Qin N."/>
            <person name="Donahue G."/>
            <person name="Yang P."/>
            <person name="Li Q."/>
            <person name="Li C."/>
            <person name="Zhang P."/>
            <person name="Huang Z."/>
            <person name="Berger S.L."/>
            <person name="Reinberg D."/>
            <person name="Wang J."/>
            <person name="Liebig J."/>
        </authorList>
    </citation>
    <scope>NUCLEOTIDE SEQUENCE [LARGE SCALE GENOMIC DNA]</scope>
    <source>
        <strain evidence="4">C129</strain>
    </source>
</reference>
<evidence type="ECO:0000256" key="1">
    <source>
        <dbReference type="SAM" id="Coils"/>
    </source>
</evidence>
<feature type="domain" description="CARD" evidence="2">
    <location>
        <begin position="31"/>
        <end position="71"/>
    </location>
</feature>
<keyword evidence="1" id="KW-0175">Coiled coil</keyword>
<gene>
    <name evidence="3" type="ORF">EAG_00272</name>
</gene>
<feature type="non-terminal residue" evidence="3">
    <location>
        <position position="1"/>
    </location>
</feature>
<dbReference type="EMBL" id="GL444764">
    <property type="protein sequence ID" value="EFN60640.1"/>
    <property type="molecule type" value="Genomic_DNA"/>
</dbReference>
<feature type="non-terminal residue" evidence="3">
    <location>
        <position position="71"/>
    </location>
</feature>
<proteinExistence type="predicted"/>
<evidence type="ECO:0000313" key="3">
    <source>
        <dbReference type="EMBL" id="EFN60640.1"/>
    </source>
</evidence>
<feature type="coiled-coil region" evidence="1">
    <location>
        <begin position="22"/>
        <end position="49"/>
    </location>
</feature>
<dbReference type="InParanoid" id="E2B0Z9"/>
<keyword evidence="4" id="KW-1185">Reference proteome</keyword>
<evidence type="ECO:0000259" key="2">
    <source>
        <dbReference type="PROSITE" id="PS50209"/>
    </source>
</evidence>